<dbReference type="VEuPathDB" id="FungiDB:ACJ73_06896"/>
<protein>
    <submittedName>
        <fullName evidence="1">Uncharacterized protein</fullName>
    </submittedName>
</protein>
<keyword evidence="2" id="KW-1185">Reference proteome</keyword>
<proteinExistence type="predicted"/>
<gene>
    <name evidence="1" type="ORF">ACJ73_06896</name>
</gene>
<name>A0A1J9QZW4_9EURO</name>
<dbReference type="EMBL" id="LGTZ01001290">
    <property type="protein sequence ID" value="OJD21759.1"/>
    <property type="molecule type" value="Genomic_DNA"/>
</dbReference>
<evidence type="ECO:0000313" key="2">
    <source>
        <dbReference type="Proteomes" id="UP000242791"/>
    </source>
</evidence>
<sequence length="47" mass="5409">MVRLLCRPSAIQQSERTGRRLSISGAISRAAVQIYIHILLDMLRRRC</sequence>
<dbReference type="AlphaFoldDB" id="A0A1J9QZW4"/>
<comment type="caution">
    <text evidence="1">The sequence shown here is derived from an EMBL/GenBank/DDBJ whole genome shotgun (WGS) entry which is preliminary data.</text>
</comment>
<reference evidence="1 2" key="1">
    <citation type="submission" date="2015-08" db="EMBL/GenBank/DDBJ databases">
        <title>Emmonsia species relationships and genome sequence.</title>
        <authorList>
            <person name="Cuomo C.A."/>
            <person name="Schwartz I.S."/>
            <person name="Kenyon C."/>
            <person name="De Hoog G.S."/>
            <person name="Govender N.P."/>
            <person name="Botha A."/>
            <person name="Moreno L."/>
            <person name="De Vries M."/>
            <person name="Munoz J.F."/>
            <person name="Stielow J.B."/>
        </authorList>
    </citation>
    <scope>NUCLEOTIDE SEQUENCE [LARGE SCALE GENOMIC DNA]</scope>
    <source>
        <strain evidence="1 2">EI222</strain>
    </source>
</reference>
<evidence type="ECO:0000313" key="1">
    <source>
        <dbReference type="EMBL" id="OJD21759.1"/>
    </source>
</evidence>
<accession>A0A1J9QZW4</accession>
<organism evidence="1 2">
    <name type="scientific">Blastomyces percursus</name>
    <dbReference type="NCBI Taxonomy" id="1658174"/>
    <lineage>
        <taxon>Eukaryota</taxon>
        <taxon>Fungi</taxon>
        <taxon>Dikarya</taxon>
        <taxon>Ascomycota</taxon>
        <taxon>Pezizomycotina</taxon>
        <taxon>Eurotiomycetes</taxon>
        <taxon>Eurotiomycetidae</taxon>
        <taxon>Onygenales</taxon>
        <taxon>Ajellomycetaceae</taxon>
        <taxon>Blastomyces</taxon>
    </lineage>
</organism>
<dbReference type="Proteomes" id="UP000242791">
    <property type="component" value="Unassembled WGS sequence"/>
</dbReference>